<protein>
    <recommendedName>
        <fullName evidence="2">C-type lectin domain-containing protein</fullName>
    </recommendedName>
</protein>
<dbReference type="CDD" id="cd00037">
    <property type="entry name" value="CLECT"/>
    <property type="match status" value="2"/>
</dbReference>
<dbReference type="Proteomes" id="UP001432027">
    <property type="component" value="Unassembled WGS sequence"/>
</dbReference>
<evidence type="ECO:0000259" key="2">
    <source>
        <dbReference type="PROSITE" id="PS50041"/>
    </source>
</evidence>
<proteinExistence type="predicted"/>
<dbReference type="PANTHER" id="PTHR22991">
    <property type="entry name" value="PROTEIN CBG13490"/>
    <property type="match status" value="1"/>
</dbReference>
<evidence type="ECO:0000313" key="4">
    <source>
        <dbReference type="Proteomes" id="UP001432027"/>
    </source>
</evidence>
<feature type="non-terminal residue" evidence="3">
    <location>
        <position position="326"/>
    </location>
</feature>
<dbReference type="SUPFAM" id="SSF56436">
    <property type="entry name" value="C-type lectin-like"/>
    <property type="match status" value="2"/>
</dbReference>
<dbReference type="PANTHER" id="PTHR22991:SF40">
    <property type="entry name" value="PROTEIN CBG13490"/>
    <property type="match status" value="1"/>
</dbReference>
<dbReference type="Gene3D" id="3.10.100.10">
    <property type="entry name" value="Mannose-Binding Protein A, subunit A"/>
    <property type="match status" value="2"/>
</dbReference>
<reference evidence="3" key="1">
    <citation type="submission" date="2023-10" db="EMBL/GenBank/DDBJ databases">
        <title>Genome assembly of Pristionchus species.</title>
        <authorList>
            <person name="Yoshida K."/>
            <person name="Sommer R.J."/>
        </authorList>
    </citation>
    <scope>NUCLEOTIDE SEQUENCE</scope>
    <source>
        <strain evidence="3">RS0144</strain>
    </source>
</reference>
<evidence type="ECO:0000313" key="3">
    <source>
        <dbReference type="EMBL" id="GMS98086.1"/>
    </source>
</evidence>
<keyword evidence="1" id="KW-1015">Disulfide bond</keyword>
<dbReference type="InterPro" id="IPR016186">
    <property type="entry name" value="C-type_lectin-like/link_sf"/>
</dbReference>
<dbReference type="AlphaFoldDB" id="A0AAV5TUK0"/>
<dbReference type="InterPro" id="IPR050976">
    <property type="entry name" value="Snaclec"/>
</dbReference>
<keyword evidence="4" id="KW-1185">Reference proteome</keyword>
<name>A0AAV5TUK0_9BILA</name>
<dbReference type="PROSITE" id="PS50041">
    <property type="entry name" value="C_TYPE_LECTIN_2"/>
    <property type="match status" value="1"/>
</dbReference>
<accession>A0AAV5TUK0</accession>
<comment type="caution">
    <text evidence="3">The sequence shown here is derived from an EMBL/GenBank/DDBJ whole genome shotgun (WGS) entry which is preliminary data.</text>
</comment>
<evidence type="ECO:0000256" key="1">
    <source>
        <dbReference type="ARBA" id="ARBA00023157"/>
    </source>
</evidence>
<sequence length="326" mass="36378">ISVIIGAISALSCPSNYKSLYGRCIRALYLEQQFSLAADLPRAREECAKDGGHLPIIRSYEDDENFRSIANTFPEISGHVIWLVMDLVCNGGTRRFKWVDGTDLTYTGPNNFDFDDLDCVSKDLSVIDQTNYPKKWRQVWTTDNSTKSVFCVIDDYAVVTVKPSIASPTLIPTTTAATVTTKNPSEEKCGDYTLMDNTADNFKPCFKVFTNSLHWELAQQKCAADFGSLVTINSAEENKFFWRTAVSSNILEGMHIGAHQLTEDPSKWAWIEGEVPIDDGNYANFIGSFPIPGLGNCSAMMTDSTYATWINEDCDQTALPFICRRI</sequence>
<dbReference type="EMBL" id="BTSX01000005">
    <property type="protein sequence ID" value="GMS98086.1"/>
    <property type="molecule type" value="Genomic_DNA"/>
</dbReference>
<gene>
    <name evidence="3" type="ORF">PENTCL1PPCAC_20261</name>
</gene>
<organism evidence="3 4">
    <name type="scientific">Pristionchus entomophagus</name>
    <dbReference type="NCBI Taxonomy" id="358040"/>
    <lineage>
        <taxon>Eukaryota</taxon>
        <taxon>Metazoa</taxon>
        <taxon>Ecdysozoa</taxon>
        <taxon>Nematoda</taxon>
        <taxon>Chromadorea</taxon>
        <taxon>Rhabditida</taxon>
        <taxon>Rhabditina</taxon>
        <taxon>Diplogasteromorpha</taxon>
        <taxon>Diplogasteroidea</taxon>
        <taxon>Neodiplogasteridae</taxon>
        <taxon>Pristionchus</taxon>
    </lineage>
</organism>
<dbReference type="InterPro" id="IPR016187">
    <property type="entry name" value="CTDL_fold"/>
</dbReference>
<feature type="non-terminal residue" evidence="3">
    <location>
        <position position="1"/>
    </location>
</feature>
<dbReference type="SMART" id="SM00034">
    <property type="entry name" value="CLECT"/>
    <property type="match status" value="2"/>
</dbReference>
<dbReference type="InterPro" id="IPR001304">
    <property type="entry name" value="C-type_lectin-like"/>
</dbReference>
<feature type="domain" description="C-type lectin" evidence="2">
    <location>
        <begin position="205"/>
        <end position="316"/>
    </location>
</feature>
<dbReference type="Pfam" id="PF00059">
    <property type="entry name" value="Lectin_C"/>
    <property type="match status" value="1"/>
</dbReference>